<dbReference type="AlphaFoldDB" id="A0A0E0I363"/>
<protein>
    <submittedName>
        <fullName evidence="2">Uncharacterized protein</fullName>
    </submittedName>
</protein>
<dbReference type="OMA" id="WLATGYW"/>
<organism evidence="2">
    <name type="scientific">Oryza nivara</name>
    <name type="common">Indian wild rice</name>
    <name type="synonym">Oryza sativa f. spontanea</name>
    <dbReference type="NCBI Taxonomy" id="4536"/>
    <lineage>
        <taxon>Eukaryota</taxon>
        <taxon>Viridiplantae</taxon>
        <taxon>Streptophyta</taxon>
        <taxon>Embryophyta</taxon>
        <taxon>Tracheophyta</taxon>
        <taxon>Spermatophyta</taxon>
        <taxon>Magnoliopsida</taxon>
        <taxon>Liliopsida</taxon>
        <taxon>Poales</taxon>
        <taxon>Poaceae</taxon>
        <taxon>BOP clade</taxon>
        <taxon>Oryzoideae</taxon>
        <taxon>Oryzeae</taxon>
        <taxon>Oryzinae</taxon>
        <taxon>Oryza</taxon>
    </lineage>
</organism>
<evidence type="ECO:0000313" key="2">
    <source>
        <dbReference type="EnsemblPlants" id="ONIVA07G19460.1"/>
    </source>
</evidence>
<feature type="compositionally biased region" description="Basic and acidic residues" evidence="1">
    <location>
        <begin position="32"/>
        <end position="45"/>
    </location>
</feature>
<dbReference type="Gramene" id="ONIVA07G19460.1">
    <property type="protein sequence ID" value="ONIVA07G19460.1"/>
    <property type="gene ID" value="ONIVA07G19460"/>
</dbReference>
<sequence>MAASALLLISPSTETSRKRTMDLGEPVMQTCRGREESMDDKEVKTGSRHHMSPHRDRLQVQQQHCTVTVTVLSSTPLLFSPRSLAVWRRSRASREAKSPLALLASFPRWLATGYWLLSSKSEQSCI</sequence>
<dbReference type="EnsemblPlants" id="ONIVA07G19460.1">
    <property type="protein sequence ID" value="ONIVA07G19460.1"/>
    <property type="gene ID" value="ONIVA07G19460"/>
</dbReference>
<reference evidence="2" key="2">
    <citation type="submission" date="2018-04" db="EMBL/GenBank/DDBJ databases">
        <title>OnivRS2 (Oryza nivara Reference Sequence Version 2).</title>
        <authorList>
            <person name="Zhang J."/>
            <person name="Kudrna D."/>
            <person name="Lee S."/>
            <person name="Talag J."/>
            <person name="Rajasekar S."/>
            <person name="Welchert J."/>
            <person name="Hsing Y.-I."/>
            <person name="Wing R.A."/>
        </authorList>
    </citation>
    <scope>NUCLEOTIDE SEQUENCE [LARGE SCALE GENOMIC DNA]</scope>
    <source>
        <strain evidence="2">SL10</strain>
    </source>
</reference>
<accession>A0A0E0I363</accession>
<reference evidence="2" key="1">
    <citation type="submission" date="2015-04" db="UniProtKB">
        <authorList>
            <consortium name="EnsemblPlants"/>
        </authorList>
    </citation>
    <scope>IDENTIFICATION</scope>
    <source>
        <strain evidence="2">SL10</strain>
    </source>
</reference>
<proteinExistence type="predicted"/>
<dbReference type="HOGENOM" id="CLU_126247_0_0_1"/>
<keyword evidence="3" id="KW-1185">Reference proteome</keyword>
<dbReference type="Proteomes" id="UP000006591">
    <property type="component" value="Chromosome 7"/>
</dbReference>
<name>A0A0E0I363_ORYNI</name>
<evidence type="ECO:0000256" key="1">
    <source>
        <dbReference type="SAM" id="MobiDB-lite"/>
    </source>
</evidence>
<feature type="region of interest" description="Disordered" evidence="1">
    <location>
        <begin position="32"/>
        <end position="60"/>
    </location>
</feature>
<evidence type="ECO:0000313" key="3">
    <source>
        <dbReference type="Proteomes" id="UP000006591"/>
    </source>
</evidence>